<feature type="compositionally biased region" description="Low complexity" evidence="1">
    <location>
        <begin position="99"/>
        <end position="122"/>
    </location>
</feature>
<evidence type="ECO:0000256" key="1">
    <source>
        <dbReference type="SAM" id="MobiDB-lite"/>
    </source>
</evidence>
<dbReference type="AlphaFoldDB" id="Q6SSD7"/>
<reference evidence="2" key="1">
    <citation type="submission" date="2003-10" db="EMBL/GenBank/DDBJ databases">
        <title>Isolation and characterization of a wheat pollen-specific gene.</title>
        <authorList>
            <person name="Jin Y."/>
            <person name="Bian T."/>
            <person name="Touraev A."/>
            <person name="Heberle-Bors E."/>
        </authorList>
    </citation>
    <scope>NUCLEOTIDE SEQUENCE</scope>
</reference>
<gene>
    <name evidence="3" type="primary">PSG719</name>
</gene>
<protein>
    <submittedName>
        <fullName evidence="2">Pollen-specific protein</fullName>
    </submittedName>
</protein>
<evidence type="ECO:0000313" key="3">
    <source>
        <dbReference type="EMBL" id="ACL50975.1"/>
    </source>
</evidence>
<accession>Q6SSD7</accession>
<organism evidence="2">
    <name type="scientific">Triticum aestivum</name>
    <name type="common">Wheat</name>
    <dbReference type="NCBI Taxonomy" id="4565"/>
    <lineage>
        <taxon>Eukaryota</taxon>
        <taxon>Viridiplantae</taxon>
        <taxon>Streptophyta</taxon>
        <taxon>Embryophyta</taxon>
        <taxon>Tracheophyta</taxon>
        <taxon>Spermatophyta</taxon>
        <taxon>Magnoliopsida</taxon>
        <taxon>Liliopsida</taxon>
        <taxon>Poales</taxon>
        <taxon>Poaceae</taxon>
        <taxon>BOP clade</taxon>
        <taxon>Pooideae</taxon>
        <taxon>Triticodae</taxon>
        <taxon>Triticeae</taxon>
        <taxon>Triticinae</taxon>
        <taxon>Triticum</taxon>
    </lineage>
</organism>
<feature type="region of interest" description="Disordered" evidence="1">
    <location>
        <begin position="84"/>
        <end position="122"/>
    </location>
</feature>
<name>Q6SSD7_WHEAT</name>
<sequence>MQKIWHARSSNGSWPHNHITRSWPLPWPIYNNHIMKRWHLDQHQHSSIVCHKLKRNRLQDMMAAKRKASVVRSLLLPLASASTPSSVARARRRTPRAPPWSTRPAGAPRRRPAASPTSSTCLPSSPRSVRRCFNSICCPRLVGRMPSRNPWTSMAAAPATRRSIYILPNAARTATRHALTTATWTAPT</sequence>
<dbReference type="EMBL" id="AY451238">
    <property type="protein sequence ID" value="AAS67335.1"/>
    <property type="molecule type" value="mRNA"/>
</dbReference>
<proteinExistence type="evidence at transcript level"/>
<evidence type="ECO:0000313" key="2">
    <source>
        <dbReference type="EMBL" id="AAS67335.1"/>
    </source>
</evidence>
<dbReference type="EMBL" id="FJ497025">
    <property type="protein sequence ID" value="ACL50975.1"/>
    <property type="molecule type" value="Genomic_DNA"/>
</dbReference>
<reference evidence="3" key="2">
    <citation type="journal article" date="2010" name="Mol. Biol. Rep.">
        <title>Isolation and heterologous transformation analysis of a pollen-specific promoter from wheat (Triticum aestivum L.).</title>
        <authorList>
            <person name="Chen L."/>
            <person name="Tu Z."/>
            <person name="Hussain J."/>
            <person name="Cong L."/>
            <person name="Yan Y."/>
            <person name="Jin L."/>
            <person name="Yang G."/>
            <person name="He G."/>
        </authorList>
    </citation>
    <scope>NUCLEOTIDE SEQUENCE</scope>
</reference>